<dbReference type="Pfam" id="PF01451">
    <property type="entry name" value="LMWPc"/>
    <property type="match status" value="1"/>
</dbReference>
<dbReference type="PANTHER" id="PTHR11717:SF31">
    <property type="entry name" value="LOW MOLECULAR WEIGHT PROTEIN-TYROSINE-PHOSPHATASE ETP-RELATED"/>
    <property type="match status" value="1"/>
</dbReference>
<proteinExistence type="inferred from homology"/>
<dbReference type="RefSeq" id="WP_378154785.1">
    <property type="nucleotide sequence ID" value="NZ_JBHSEC010000019.1"/>
</dbReference>
<evidence type="ECO:0000313" key="5">
    <source>
        <dbReference type="EMBL" id="MFC4410676.1"/>
    </source>
</evidence>
<dbReference type="InterPro" id="IPR050438">
    <property type="entry name" value="LMW_PTPase"/>
</dbReference>
<evidence type="ECO:0000313" key="6">
    <source>
        <dbReference type="Proteomes" id="UP001595817"/>
    </source>
</evidence>
<organism evidence="5 6">
    <name type="scientific">Chungangia koreensis</name>
    <dbReference type="NCBI Taxonomy" id="752657"/>
    <lineage>
        <taxon>Bacteria</taxon>
        <taxon>Bacillati</taxon>
        <taxon>Bacillota</taxon>
        <taxon>Bacilli</taxon>
        <taxon>Lactobacillales</taxon>
        <taxon>Chungangia</taxon>
    </lineage>
</organism>
<gene>
    <name evidence="5" type="ORF">ACFOZY_09650</name>
</gene>
<dbReference type="InterPro" id="IPR036196">
    <property type="entry name" value="Ptyr_pPase_sf"/>
</dbReference>
<comment type="similarity">
    <text evidence="1">Belongs to the low molecular weight phosphotyrosine protein phosphatase family.</text>
</comment>
<dbReference type="CDD" id="cd16344">
    <property type="entry name" value="LMWPAP"/>
    <property type="match status" value="1"/>
</dbReference>
<keyword evidence="2" id="KW-0378">Hydrolase</keyword>
<sequence length="146" mass="16133">MNIYFVCTGNTCRSPMAEAILRAKQLEGINVRSAGVYAMDGGSISANAETLILGNELPYSPMSRQLSKQDVQWADLILTMTASHKQALCGSFPEAKEKTFTLKEYVSPHGSMDVSDPFGGDLSVYQQTFSELEQLMDQLEKKLLEE</sequence>
<dbReference type="Proteomes" id="UP001595817">
    <property type="component" value="Unassembled WGS sequence"/>
</dbReference>
<evidence type="ECO:0000256" key="3">
    <source>
        <dbReference type="ARBA" id="ARBA00022912"/>
    </source>
</evidence>
<dbReference type="InterPro" id="IPR023485">
    <property type="entry name" value="Ptyr_pPase"/>
</dbReference>
<evidence type="ECO:0000259" key="4">
    <source>
        <dbReference type="SMART" id="SM00226"/>
    </source>
</evidence>
<protein>
    <submittedName>
        <fullName evidence="5">Low molecular weight protein arginine phosphatase</fullName>
    </submittedName>
</protein>
<dbReference type="SUPFAM" id="SSF52788">
    <property type="entry name" value="Phosphotyrosine protein phosphatases I"/>
    <property type="match status" value="1"/>
</dbReference>
<name>A0ABV8X584_9LACT</name>
<evidence type="ECO:0000256" key="2">
    <source>
        <dbReference type="ARBA" id="ARBA00022801"/>
    </source>
</evidence>
<dbReference type="EMBL" id="JBHSEC010000019">
    <property type="protein sequence ID" value="MFC4410676.1"/>
    <property type="molecule type" value="Genomic_DNA"/>
</dbReference>
<dbReference type="InterPro" id="IPR017867">
    <property type="entry name" value="Tyr_phospatase_low_mol_wt"/>
</dbReference>
<dbReference type="PANTHER" id="PTHR11717">
    <property type="entry name" value="LOW MOLECULAR WEIGHT PROTEIN TYROSINE PHOSPHATASE"/>
    <property type="match status" value="1"/>
</dbReference>
<reference evidence="6" key="1">
    <citation type="journal article" date="2019" name="Int. J. Syst. Evol. Microbiol.">
        <title>The Global Catalogue of Microorganisms (GCM) 10K type strain sequencing project: providing services to taxonomists for standard genome sequencing and annotation.</title>
        <authorList>
            <consortium name="The Broad Institute Genomics Platform"/>
            <consortium name="The Broad Institute Genome Sequencing Center for Infectious Disease"/>
            <person name="Wu L."/>
            <person name="Ma J."/>
        </authorList>
    </citation>
    <scope>NUCLEOTIDE SEQUENCE [LARGE SCALE GENOMIC DNA]</scope>
    <source>
        <strain evidence="6">CCUG 59778</strain>
    </source>
</reference>
<evidence type="ECO:0000256" key="1">
    <source>
        <dbReference type="ARBA" id="ARBA00011063"/>
    </source>
</evidence>
<dbReference type="SMART" id="SM00226">
    <property type="entry name" value="LMWPc"/>
    <property type="match status" value="1"/>
</dbReference>
<dbReference type="PRINTS" id="PR00719">
    <property type="entry name" value="LMWPTPASE"/>
</dbReference>
<comment type="caution">
    <text evidence="5">The sequence shown here is derived from an EMBL/GenBank/DDBJ whole genome shotgun (WGS) entry which is preliminary data.</text>
</comment>
<keyword evidence="3" id="KW-0904">Protein phosphatase</keyword>
<dbReference type="Gene3D" id="3.40.50.2300">
    <property type="match status" value="1"/>
</dbReference>
<accession>A0ABV8X584</accession>
<feature type="domain" description="Phosphotyrosine protein phosphatase I" evidence="4">
    <location>
        <begin position="1"/>
        <end position="142"/>
    </location>
</feature>
<keyword evidence="6" id="KW-1185">Reference proteome</keyword>